<dbReference type="EMBL" id="WHUW01000078">
    <property type="protein sequence ID" value="KAF8427624.1"/>
    <property type="molecule type" value="Genomic_DNA"/>
</dbReference>
<dbReference type="Proteomes" id="UP001194468">
    <property type="component" value="Unassembled WGS sequence"/>
</dbReference>
<reference evidence="1" key="1">
    <citation type="submission" date="2019-10" db="EMBL/GenBank/DDBJ databases">
        <authorList>
            <consortium name="DOE Joint Genome Institute"/>
            <person name="Kuo A."/>
            <person name="Miyauchi S."/>
            <person name="Kiss E."/>
            <person name="Drula E."/>
            <person name="Kohler A."/>
            <person name="Sanchez-Garcia M."/>
            <person name="Andreopoulos B."/>
            <person name="Barry K.W."/>
            <person name="Bonito G."/>
            <person name="Buee M."/>
            <person name="Carver A."/>
            <person name="Chen C."/>
            <person name="Cichocki N."/>
            <person name="Clum A."/>
            <person name="Culley D."/>
            <person name="Crous P.W."/>
            <person name="Fauchery L."/>
            <person name="Girlanda M."/>
            <person name="Hayes R."/>
            <person name="Keri Z."/>
            <person name="LaButti K."/>
            <person name="Lipzen A."/>
            <person name="Lombard V."/>
            <person name="Magnuson J."/>
            <person name="Maillard F."/>
            <person name="Morin E."/>
            <person name="Murat C."/>
            <person name="Nolan M."/>
            <person name="Ohm R."/>
            <person name="Pangilinan J."/>
            <person name="Pereira M."/>
            <person name="Perotto S."/>
            <person name="Peter M."/>
            <person name="Riley R."/>
            <person name="Sitrit Y."/>
            <person name="Stielow B."/>
            <person name="Szollosi G."/>
            <person name="Zifcakova L."/>
            <person name="Stursova M."/>
            <person name="Spatafora J.W."/>
            <person name="Tedersoo L."/>
            <person name="Vaario L.-M."/>
            <person name="Yamada A."/>
            <person name="Yan M."/>
            <person name="Wang P."/>
            <person name="Xu J."/>
            <person name="Bruns T."/>
            <person name="Baldrian P."/>
            <person name="Vilgalys R."/>
            <person name="Henrissat B."/>
            <person name="Grigoriev I.V."/>
            <person name="Hibbett D."/>
            <person name="Nagy L.G."/>
            <person name="Martin F.M."/>
        </authorList>
    </citation>
    <scope>NUCLEOTIDE SEQUENCE</scope>
    <source>
        <strain evidence="1">BED1</strain>
    </source>
</reference>
<keyword evidence="2" id="KW-1185">Reference proteome</keyword>
<comment type="caution">
    <text evidence="1">The sequence shown here is derived from an EMBL/GenBank/DDBJ whole genome shotgun (WGS) entry which is preliminary data.</text>
</comment>
<gene>
    <name evidence="1" type="ORF">L210DRAFT_3634426</name>
</gene>
<evidence type="ECO:0000313" key="1">
    <source>
        <dbReference type="EMBL" id="KAF8427624.1"/>
    </source>
</evidence>
<proteinExistence type="predicted"/>
<accession>A0AAD4BGR9</accession>
<protein>
    <submittedName>
        <fullName evidence="1">Uncharacterized protein</fullName>
    </submittedName>
</protein>
<sequence length="287" mass="31417">MGGWGPSVRRGTLGGLSTCLLVRRAPLSEDWGRATGPLRACFSSKPVMIPYLNNRYTDLLVVFGQVGNVAVYPSRLSSTCHRDAGILVGDSGGQGRTDYTAAMVEGELERQTERSDVQLIRATIALVENITRLTTQVQGVKKRYLGSNCMLLDRWFYYHEIGAHGSCACTSDLYILTPLHDVGAVDEGSHRWWLQRTPVTAAGTGTGICDGPSHHAGPDDVQEATFAIIQVPDQMGEECKLIVWDCLDGIVPCVTCEILAFRARPDADPSRRREERQISGLIRKLVG</sequence>
<evidence type="ECO:0000313" key="2">
    <source>
        <dbReference type="Proteomes" id="UP001194468"/>
    </source>
</evidence>
<name>A0AAD4BGR9_BOLED</name>
<reference evidence="1" key="2">
    <citation type="journal article" date="2020" name="Nat. Commun.">
        <title>Large-scale genome sequencing of mycorrhizal fungi provides insights into the early evolution of symbiotic traits.</title>
        <authorList>
            <person name="Miyauchi S."/>
            <person name="Kiss E."/>
            <person name="Kuo A."/>
            <person name="Drula E."/>
            <person name="Kohler A."/>
            <person name="Sanchez-Garcia M."/>
            <person name="Morin E."/>
            <person name="Andreopoulos B."/>
            <person name="Barry K.W."/>
            <person name="Bonito G."/>
            <person name="Buee M."/>
            <person name="Carver A."/>
            <person name="Chen C."/>
            <person name="Cichocki N."/>
            <person name="Clum A."/>
            <person name="Culley D."/>
            <person name="Crous P.W."/>
            <person name="Fauchery L."/>
            <person name="Girlanda M."/>
            <person name="Hayes R.D."/>
            <person name="Keri Z."/>
            <person name="LaButti K."/>
            <person name="Lipzen A."/>
            <person name="Lombard V."/>
            <person name="Magnuson J."/>
            <person name="Maillard F."/>
            <person name="Murat C."/>
            <person name="Nolan M."/>
            <person name="Ohm R.A."/>
            <person name="Pangilinan J."/>
            <person name="Pereira M.F."/>
            <person name="Perotto S."/>
            <person name="Peter M."/>
            <person name="Pfister S."/>
            <person name="Riley R."/>
            <person name="Sitrit Y."/>
            <person name="Stielow J.B."/>
            <person name="Szollosi G."/>
            <person name="Zifcakova L."/>
            <person name="Stursova M."/>
            <person name="Spatafora J.W."/>
            <person name="Tedersoo L."/>
            <person name="Vaario L.M."/>
            <person name="Yamada A."/>
            <person name="Yan M."/>
            <person name="Wang P."/>
            <person name="Xu J."/>
            <person name="Bruns T."/>
            <person name="Baldrian P."/>
            <person name="Vilgalys R."/>
            <person name="Dunand C."/>
            <person name="Henrissat B."/>
            <person name="Grigoriev I.V."/>
            <person name="Hibbett D."/>
            <person name="Nagy L.G."/>
            <person name="Martin F.M."/>
        </authorList>
    </citation>
    <scope>NUCLEOTIDE SEQUENCE</scope>
    <source>
        <strain evidence="1">BED1</strain>
    </source>
</reference>
<dbReference type="AlphaFoldDB" id="A0AAD4BGR9"/>
<organism evidence="1 2">
    <name type="scientific">Boletus edulis BED1</name>
    <dbReference type="NCBI Taxonomy" id="1328754"/>
    <lineage>
        <taxon>Eukaryota</taxon>
        <taxon>Fungi</taxon>
        <taxon>Dikarya</taxon>
        <taxon>Basidiomycota</taxon>
        <taxon>Agaricomycotina</taxon>
        <taxon>Agaricomycetes</taxon>
        <taxon>Agaricomycetidae</taxon>
        <taxon>Boletales</taxon>
        <taxon>Boletineae</taxon>
        <taxon>Boletaceae</taxon>
        <taxon>Boletoideae</taxon>
        <taxon>Boletus</taxon>
    </lineage>
</organism>